<evidence type="ECO:0000256" key="13">
    <source>
        <dbReference type="SAM" id="MobiDB-lite"/>
    </source>
</evidence>
<comment type="subcellular location">
    <subcellularLocation>
        <location evidence="1">Membrane</location>
        <topology evidence="1">Multi-pass membrane protein</topology>
    </subcellularLocation>
</comment>
<proteinExistence type="inferred from homology"/>
<evidence type="ECO:0000256" key="9">
    <source>
        <dbReference type="ARBA" id="ARBA00023224"/>
    </source>
</evidence>
<feature type="transmembrane region" description="Helical" evidence="14">
    <location>
        <begin position="366"/>
        <end position="385"/>
    </location>
</feature>
<keyword evidence="3" id="KW-0589">Pheromone response</keyword>
<dbReference type="PANTHER" id="PTHR28097:SF1">
    <property type="entry name" value="PHEROMONE A FACTOR RECEPTOR"/>
    <property type="match status" value="1"/>
</dbReference>
<evidence type="ECO:0008006" key="17">
    <source>
        <dbReference type="Google" id="ProtNLM"/>
    </source>
</evidence>
<sequence length="750" mass="80850">MKGGFTSPATSMSAGEKQPLITPPSSRKRRYVLVIHGGAGTMQRENSTPEQRAAYRSALAEALRSGYQVLSQCGDAIDAAVSAVSVMEGKGAVFNVDGKIELETSLMLSKPPASHPEIPRSRRGLGLTLLTRAKNPSQLVRTLYCNPSSAPHSFLSGSTAERIGQDLGETLVGPSYFFTEHRWREHRRGLGLPEEPILIFADGEGAEDSVPLLDHLPTGTVGAVALDVHGCIAALTSTGGRTNKLVGRIGDTPLMGSGYWAEEWKSSSWVKRVWNRLNRRGEIRAVGVSGTGDGDYFIRHAAAVTVARRIRYLNESLDKASQGVVEDLLKDGGIGGLIALDNRGNVIWNDNAINWAPVWCDITSKLIIGVSVAIPAASLCINRRLYCIAAVRSVTRTRTEKRRAIMIDLAIGLGIPILVMILHYIVQGHRFNIFEEIGCYPFTYNTPPAYVLVHLPPLLLGLTSGAYSIMSIVAFRKRHAEFKEILSSNSNLNANRYFRLMALAGIEVISSVPLSTTAIILNATKGQVQPWISWEDTHWGFSRVDQIPAMMWKADVTTKVSLEMTRWLVVVCGLVFFLFFGFADEAQKHYKLAFSSVAKRVGYSTTGGASTKVGSGVTSSTGYGKTKGSANFASSQGADMPIYVSQETIEKRDSLDSLSDMTSIRDTSDFASEAGSNPSSPFSTLRKNSAEKGLKPPVVSSSASTLSSMTAVDAKPQSSDPSSPASLAPPGSFLDLTDAEAPKPGNDNKV</sequence>
<dbReference type="PRINTS" id="PR00901">
    <property type="entry name" value="PHEROMONEBAR"/>
</dbReference>
<evidence type="ECO:0000256" key="8">
    <source>
        <dbReference type="ARBA" id="ARBA00023170"/>
    </source>
</evidence>
<dbReference type="EMBL" id="CACVBS010000013">
    <property type="protein sequence ID" value="CAA7259255.1"/>
    <property type="molecule type" value="Genomic_DNA"/>
</dbReference>
<name>A0A8S0VQA1_CYCAE</name>
<dbReference type="InterPro" id="IPR000481">
    <property type="entry name" value="GPCR_Pheromne_B_alpha_rcpt"/>
</dbReference>
<feature type="transmembrane region" description="Helical" evidence="14">
    <location>
        <begin position="497"/>
        <end position="521"/>
    </location>
</feature>
<reference evidence="15 16" key="1">
    <citation type="submission" date="2020-01" db="EMBL/GenBank/DDBJ databases">
        <authorList>
            <person name="Gupta K D."/>
        </authorList>
    </citation>
    <scope>NUCLEOTIDE SEQUENCE [LARGE SCALE GENOMIC DNA]</scope>
</reference>
<evidence type="ECO:0000256" key="5">
    <source>
        <dbReference type="ARBA" id="ARBA00022989"/>
    </source>
</evidence>
<evidence type="ECO:0000313" key="15">
    <source>
        <dbReference type="EMBL" id="CAA7259255.1"/>
    </source>
</evidence>
<feature type="active site" description="Nucleophile" evidence="10">
    <location>
        <position position="220"/>
    </location>
</feature>
<comment type="similarity">
    <text evidence="2">Belongs to the G-protein coupled receptor 4 family.</text>
</comment>
<dbReference type="GO" id="GO:0000750">
    <property type="term" value="P:pheromone-dependent signal transduction involved in conjugation with cellular fusion"/>
    <property type="evidence" value="ECO:0007669"/>
    <property type="project" value="TreeGrafter"/>
</dbReference>
<evidence type="ECO:0000256" key="12">
    <source>
        <dbReference type="PIRSR" id="PIRSR600246-3"/>
    </source>
</evidence>
<organism evidence="15 16">
    <name type="scientific">Cyclocybe aegerita</name>
    <name type="common">Black poplar mushroom</name>
    <name type="synonym">Agrocybe aegerita</name>
    <dbReference type="NCBI Taxonomy" id="1973307"/>
    <lineage>
        <taxon>Eukaryota</taxon>
        <taxon>Fungi</taxon>
        <taxon>Dikarya</taxon>
        <taxon>Basidiomycota</taxon>
        <taxon>Agaricomycotina</taxon>
        <taxon>Agaricomycetes</taxon>
        <taxon>Agaricomycetidae</taxon>
        <taxon>Agaricales</taxon>
        <taxon>Agaricineae</taxon>
        <taxon>Bolbitiaceae</taxon>
        <taxon>Cyclocybe</taxon>
    </lineage>
</organism>
<dbReference type="InterPro" id="IPR000246">
    <property type="entry name" value="Peptidase_T2"/>
</dbReference>
<dbReference type="CDD" id="cd14966">
    <property type="entry name" value="7tmD_STE3"/>
    <property type="match status" value="1"/>
</dbReference>
<keyword evidence="6" id="KW-0297">G-protein coupled receptor</keyword>
<feature type="transmembrane region" description="Helical" evidence="14">
    <location>
        <begin position="405"/>
        <end position="426"/>
    </location>
</feature>
<dbReference type="CDD" id="cd04701">
    <property type="entry name" value="Asparaginase_2"/>
    <property type="match status" value="1"/>
</dbReference>
<evidence type="ECO:0000256" key="14">
    <source>
        <dbReference type="SAM" id="Phobius"/>
    </source>
</evidence>
<feature type="compositionally biased region" description="Polar residues" evidence="13">
    <location>
        <begin position="674"/>
        <end position="687"/>
    </location>
</feature>
<feature type="transmembrane region" description="Helical" evidence="14">
    <location>
        <begin position="458"/>
        <end position="476"/>
    </location>
</feature>
<feature type="binding site" evidence="11">
    <location>
        <begin position="291"/>
        <end position="294"/>
    </location>
    <ligand>
        <name>substrate</name>
    </ligand>
</feature>
<keyword evidence="9" id="KW-0807">Transducer</keyword>
<evidence type="ECO:0000256" key="11">
    <source>
        <dbReference type="PIRSR" id="PIRSR600246-2"/>
    </source>
</evidence>
<dbReference type="PRINTS" id="PR00899">
    <property type="entry name" value="GPCRSTE3"/>
</dbReference>
<protein>
    <recommendedName>
        <fullName evidence="17">Pheromone receptor</fullName>
    </recommendedName>
</protein>
<feature type="site" description="Cleavage; by autolysis" evidence="12">
    <location>
        <begin position="219"/>
        <end position="220"/>
    </location>
</feature>
<evidence type="ECO:0000313" key="16">
    <source>
        <dbReference type="Proteomes" id="UP000467700"/>
    </source>
</evidence>
<dbReference type="SUPFAM" id="SSF56235">
    <property type="entry name" value="N-terminal nucleophile aminohydrolases (Ntn hydrolases)"/>
    <property type="match status" value="1"/>
</dbReference>
<dbReference type="InterPro" id="IPR029055">
    <property type="entry name" value="Ntn_hydrolases_N"/>
</dbReference>
<keyword evidence="4 14" id="KW-0812">Transmembrane</keyword>
<dbReference type="AlphaFoldDB" id="A0A8S0VQA1"/>
<feature type="transmembrane region" description="Helical" evidence="14">
    <location>
        <begin position="564"/>
        <end position="583"/>
    </location>
</feature>
<evidence type="ECO:0000256" key="10">
    <source>
        <dbReference type="PIRSR" id="PIRSR600246-1"/>
    </source>
</evidence>
<dbReference type="Pfam" id="PF02076">
    <property type="entry name" value="STE3"/>
    <property type="match status" value="1"/>
</dbReference>
<keyword evidence="5 14" id="KW-1133">Transmembrane helix</keyword>
<dbReference type="InterPro" id="IPR001499">
    <property type="entry name" value="GPCR_STE3"/>
</dbReference>
<dbReference type="GO" id="GO:0004934">
    <property type="term" value="F:mating-type alpha-factor pheromone receptor activity"/>
    <property type="evidence" value="ECO:0007669"/>
    <property type="project" value="InterPro"/>
</dbReference>
<dbReference type="GO" id="GO:0016787">
    <property type="term" value="F:hydrolase activity"/>
    <property type="evidence" value="ECO:0007669"/>
    <property type="project" value="InterPro"/>
</dbReference>
<keyword evidence="8" id="KW-0675">Receptor</keyword>
<evidence type="ECO:0000256" key="7">
    <source>
        <dbReference type="ARBA" id="ARBA00023136"/>
    </source>
</evidence>
<gene>
    <name evidence="15" type="ORF">AAE3_LOCUS1505</name>
</gene>
<evidence type="ECO:0000256" key="3">
    <source>
        <dbReference type="ARBA" id="ARBA00022507"/>
    </source>
</evidence>
<dbReference type="Pfam" id="PF01112">
    <property type="entry name" value="Asparaginase_2"/>
    <property type="match status" value="1"/>
</dbReference>
<feature type="region of interest" description="Disordered" evidence="13">
    <location>
        <begin position="1"/>
        <end position="23"/>
    </location>
</feature>
<keyword evidence="7 14" id="KW-0472">Membrane</keyword>
<feature type="region of interest" description="Disordered" evidence="13">
    <location>
        <begin position="668"/>
        <end position="750"/>
    </location>
</feature>
<accession>A0A8S0VQA1</accession>
<comment type="caution">
    <text evidence="15">The sequence shown here is derived from an EMBL/GenBank/DDBJ whole genome shotgun (WGS) entry which is preliminary data.</text>
</comment>
<dbReference type="PANTHER" id="PTHR28097">
    <property type="entry name" value="PHEROMONE A FACTOR RECEPTOR"/>
    <property type="match status" value="1"/>
</dbReference>
<dbReference type="GO" id="GO:0005886">
    <property type="term" value="C:plasma membrane"/>
    <property type="evidence" value="ECO:0007669"/>
    <property type="project" value="TreeGrafter"/>
</dbReference>
<evidence type="ECO:0000256" key="6">
    <source>
        <dbReference type="ARBA" id="ARBA00023040"/>
    </source>
</evidence>
<feature type="compositionally biased region" description="Low complexity" evidence="13">
    <location>
        <begin position="698"/>
        <end position="732"/>
    </location>
</feature>
<evidence type="ECO:0000256" key="2">
    <source>
        <dbReference type="ARBA" id="ARBA00011085"/>
    </source>
</evidence>
<dbReference type="Proteomes" id="UP000467700">
    <property type="component" value="Unassembled WGS sequence"/>
</dbReference>
<keyword evidence="16" id="KW-1185">Reference proteome</keyword>
<feature type="binding site" evidence="11">
    <location>
        <begin position="248"/>
        <end position="251"/>
    </location>
    <ligand>
        <name>substrate</name>
    </ligand>
</feature>
<evidence type="ECO:0000256" key="4">
    <source>
        <dbReference type="ARBA" id="ARBA00022692"/>
    </source>
</evidence>
<dbReference type="OrthoDB" id="2262349at2759"/>
<dbReference type="Gene3D" id="3.60.20.30">
    <property type="entry name" value="(Glycosyl)asparaginase"/>
    <property type="match status" value="1"/>
</dbReference>
<evidence type="ECO:0000256" key="1">
    <source>
        <dbReference type="ARBA" id="ARBA00004141"/>
    </source>
</evidence>